<comment type="caution">
    <text evidence="1">The sequence shown here is derived from an EMBL/GenBank/DDBJ whole genome shotgun (WGS) entry which is preliminary data.</text>
</comment>
<reference evidence="1" key="1">
    <citation type="journal article" date="2020" name="bioRxiv">
        <title>Comparative genomics of Chlamydomonas.</title>
        <authorList>
            <person name="Craig R.J."/>
            <person name="Hasan A.R."/>
            <person name="Ness R.W."/>
            <person name="Keightley P.D."/>
        </authorList>
    </citation>
    <scope>NUCLEOTIDE SEQUENCE</scope>
    <source>
        <strain evidence="1">SAG 7.73</strain>
    </source>
</reference>
<name>A0A835SG80_CHLIN</name>
<dbReference type="AlphaFoldDB" id="A0A835SG80"/>
<dbReference type="OrthoDB" id="538692at2759"/>
<dbReference type="Proteomes" id="UP000650467">
    <property type="component" value="Unassembled WGS sequence"/>
</dbReference>
<proteinExistence type="predicted"/>
<accession>A0A835SG80</accession>
<sequence length="360" mass="38174">MHLSATVFNKSCDNEAACNVTIVKGQKIGSVGVSVAEFPHVHFEIRDPPSYDNCSANWQADAVNPFRILPYNRSDAAHATRLNITAVAGTGIGSDAPRVMLFINTTRYDWNKVLLVMRDGAGAVVGTYQTPNETSYASYNAKPNWYDIELWNRQWTHRDSSAASWSSFGCGGGNACPYCDQHGAAYDPNTHLDAQCPDSPSACCFNGVRMEPYIFNNRTTGLSYNVTFNLTKNSTDAAACVEAYLLAKSPLTGEYDGSIIGAASWGLCVDTVTPDGEEEAKLAARRRLLMAAGGSGGSSSVRGGASTVGGGRQGVLAGAVAAGAGGMARGGRNQQRRLQAVGAGEVLSRARRALRSTQQP</sequence>
<organism evidence="1 2">
    <name type="scientific">Chlamydomonas incerta</name>
    <dbReference type="NCBI Taxonomy" id="51695"/>
    <lineage>
        <taxon>Eukaryota</taxon>
        <taxon>Viridiplantae</taxon>
        <taxon>Chlorophyta</taxon>
        <taxon>core chlorophytes</taxon>
        <taxon>Chlorophyceae</taxon>
        <taxon>CS clade</taxon>
        <taxon>Chlamydomonadales</taxon>
        <taxon>Chlamydomonadaceae</taxon>
        <taxon>Chlamydomonas</taxon>
    </lineage>
</organism>
<evidence type="ECO:0000313" key="1">
    <source>
        <dbReference type="EMBL" id="KAG2426652.1"/>
    </source>
</evidence>
<evidence type="ECO:0000313" key="2">
    <source>
        <dbReference type="Proteomes" id="UP000650467"/>
    </source>
</evidence>
<dbReference type="EMBL" id="JAEHOC010000046">
    <property type="protein sequence ID" value="KAG2426652.1"/>
    <property type="molecule type" value="Genomic_DNA"/>
</dbReference>
<keyword evidence="2" id="KW-1185">Reference proteome</keyword>
<gene>
    <name evidence="1" type="ORF">HXX76_012964</name>
</gene>
<protein>
    <submittedName>
        <fullName evidence="1">Uncharacterized protein</fullName>
    </submittedName>
</protein>